<dbReference type="InterPro" id="IPR001584">
    <property type="entry name" value="Integrase_cat-core"/>
</dbReference>
<dbReference type="GO" id="GO:0015074">
    <property type="term" value="P:DNA integration"/>
    <property type="evidence" value="ECO:0007669"/>
    <property type="project" value="InterPro"/>
</dbReference>
<dbReference type="EMBL" id="BKCJ010005130">
    <property type="protein sequence ID" value="GEU65063.1"/>
    <property type="molecule type" value="Genomic_DNA"/>
</dbReference>
<dbReference type="PROSITE" id="PS50994">
    <property type="entry name" value="INTEGRASE"/>
    <property type="match status" value="1"/>
</dbReference>
<evidence type="ECO:0000313" key="2">
    <source>
        <dbReference type="EMBL" id="GEU65063.1"/>
    </source>
</evidence>
<name>A0A6L2LT96_TANCI</name>
<reference evidence="2" key="1">
    <citation type="journal article" date="2019" name="Sci. Rep.">
        <title>Draft genome of Tanacetum cinerariifolium, the natural source of mosquito coil.</title>
        <authorList>
            <person name="Yamashiro T."/>
            <person name="Shiraishi A."/>
            <person name="Satake H."/>
            <person name="Nakayama K."/>
        </authorList>
    </citation>
    <scope>NUCLEOTIDE SEQUENCE</scope>
</reference>
<comment type="caution">
    <text evidence="2">The sequence shown here is derived from an EMBL/GenBank/DDBJ whole genome shotgun (WGS) entry which is preliminary data.</text>
</comment>
<dbReference type="Pfam" id="PF00665">
    <property type="entry name" value="rve"/>
    <property type="match status" value="1"/>
</dbReference>
<accession>A0A6L2LT96</accession>
<dbReference type="InterPro" id="IPR012337">
    <property type="entry name" value="RNaseH-like_sf"/>
</dbReference>
<dbReference type="InterPro" id="IPR036397">
    <property type="entry name" value="RNaseH_sf"/>
</dbReference>
<feature type="domain" description="Integrase catalytic" evidence="1">
    <location>
        <begin position="174"/>
        <end position="293"/>
    </location>
</feature>
<sequence length="534" mass="61469">MISQQPNVTKITQKYVTQLLEIRNISPNGVFGNKVYGDDLRRLLCESSKNQSEKCLDSRNGWLSLGSKCDALRKKCDALEFDIKIRDKKGAKNLATGHLFRLENHETEELNEAEIDDRFPDESIMNMDFGLEEQWFADFANYLAVKELPNGITIQEKKKFFFDLKYYFWDDPHLFKGPTGGHHRANTTAKKGIDFMGPFPTSYGNKYILVAIDYVSKWAEAQALPTNDARVVVKFLNRLFSRFGIPKALISDRVGHFCNHQLEKALQRYGVTRSFSIAYHPQTSGQVKMTNRLWHFDGILREYTLLGLIWRRNGQDYDSTPNPLKKSCIHSVETASRVPSDSVTIYKAKASEILRRRQNARHGGVKASLRREAWPSRYETDQVLALGPYRISDHSPAILGIHMLTKIKPKPFKFSNILIHNTQFKDVVHNSWQMDVSGFWMFKVKAKIEWLHVGDYNTAYFHKAVKSRAFRNRIDSITTPSGTCIDRDQVPMAFTDHYMAFLGQKGDTHPFNSSDLFCNKLYDNVANHMIRVVC</sequence>
<dbReference type="AlphaFoldDB" id="A0A6L2LT96"/>
<proteinExistence type="predicted"/>
<gene>
    <name evidence="2" type="ORF">Tci_037041</name>
</gene>
<dbReference type="Gene3D" id="3.30.420.10">
    <property type="entry name" value="Ribonuclease H-like superfamily/Ribonuclease H"/>
    <property type="match status" value="1"/>
</dbReference>
<dbReference type="GO" id="GO:0003676">
    <property type="term" value="F:nucleic acid binding"/>
    <property type="evidence" value="ECO:0007669"/>
    <property type="project" value="InterPro"/>
</dbReference>
<evidence type="ECO:0000259" key="1">
    <source>
        <dbReference type="PROSITE" id="PS50994"/>
    </source>
</evidence>
<protein>
    <recommendedName>
        <fullName evidence="1">Integrase catalytic domain-containing protein</fullName>
    </recommendedName>
</protein>
<dbReference type="SUPFAM" id="SSF53098">
    <property type="entry name" value="Ribonuclease H-like"/>
    <property type="match status" value="1"/>
</dbReference>
<dbReference type="PANTHER" id="PTHR47266">
    <property type="entry name" value="ENDONUCLEASE-RELATED"/>
    <property type="match status" value="1"/>
</dbReference>
<dbReference type="InterPro" id="IPR052160">
    <property type="entry name" value="Gypsy_RT_Integrase-like"/>
</dbReference>
<organism evidence="2">
    <name type="scientific">Tanacetum cinerariifolium</name>
    <name type="common">Dalmatian daisy</name>
    <name type="synonym">Chrysanthemum cinerariifolium</name>
    <dbReference type="NCBI Taxonomy" id="118510"/>
    <lineage>
        <taxon>Eukaryota</taxon>
        <taxon>Viridiplantae</taxon>
        <taxon>Streptophyta</taxon>
        <taxon>Embryophyta</taxon>
        <taxon>Tracheophyta</taxon>
        <taxon>Spermatophyta</taxon>
        <taxon>Magnoliopsida</taxon>
        <taxon>eudicotyledons</taxon>
        <taxon>Gunneridae</taxon>
        <taxon>Pentapetalae</taxon>
        <taxon>asterids</taxon>
        <taxon>campanulids</taxon>
        <taxon>Asterales</taxon>
        <taxon>Asteraceae</taxon>
        <taxon>Asteroideae</taxon>
        <taxon>Anthemideae</taxon>
        <taxon>Anthemidinae</taxon>
        <taxon>Tanacetum</taxon>
    </lineage>
</organism>